<dbReference type="PANTHER" id="PTHR10015:SF325">
    <property type="entry name" value="HEAT STRESS TRANSCRIPTION FACTOR A-8"/>
    <property type="match status" value="1"/>
</dbReference>
<proteinExistence type="inferred from homology"/>
<evidence type="ECO:0000256" key="2">
    <source>
        <dbReference type="ARBA" id="ARBA00006403"/>
    </source>
</evidence>
<dbReference type="GO" id="GO:0005634">
    <property type="term" value="C:nucleus"/>
    <property type="evidence" value="ECO:0007669"/>
    <property type="project" value="UniProtKB-SubCell"/>
</dbReference>
<protein>
    <recommendedName>
        <fullName evidence="11">Heat stress transcription factor</fullName>
    </recommendedName>
</protein>
<keyword evidence="5" id="KW-0346">Stress response</keyword>
<comment type="function">
    <text evidence="10">DNA-binding protein that specifically binds heat shock promoter elements (HSE) and activates transcription.</text>
</comment>
<evidence type="ECO:0000256" key="12">
    <source>
        <dbReference type="RuleBase" id="RU004020"/>
    </source>
</evidence>
<feature type="region of interest" description="Disordered" evidence="14">
    <location>
        <begin position="105"/>
        <end position="129"/>
    </location>
</feature>
<accession>A0ABD1U110</accession>
<evidence type="ECO:0000313" key="16">
    <source>
        <dbReference type="EMBL" id="KAL2518680.1"/>
    </source>
</evidence>
<keyword evidence="6" id="KW-0238">DNA-binding</keyword>
<sequence>MVKSIENGTSLPPFLVKCYEMVDDNSTNELISWSQTNDSFIIWDDSKFSSQLLSKYFKHSNFSSFVRQLNIYGFRKTDTDRWEFANEAFVKGQKHLLKNITRRKQPQGLVQRKSSQKTSQLKETDDSLASEEDKRVGLWKEVENLKTDKNALMQELKKLRQHQQSSQSKLLILREQLKGMEKNQQQMLSFIVMAMQNPGFLVQLLQPKENNWRMPESGKNVLSEVTDECELAPSDGMIVRYQPPTDGDLVPASTTPLSNSEDLMEFDLSSDEMRDLLGDVDFLSGPLDEKHSPYENYGQLILPDISGDDYMLEQLLLSSPSIENEQAAKLDADNNERQNKIMETSEFQSLLDNSESMEVITKQMGYLNSESGQNY</sequence>
<evidence type="ECO:0000256" key="4">
    <source>
        <dbReference type="ARBA" id="ARBA00023015"/>
    </source>
</evidence>
<evidence type="ECO:0000256" key="9">
    <source>
        <dbReference type="ARBA" id="ARBA00023242"/>
    </source>
</evidence>
<comment type="subcellular location">
    <subcellularLocation>
        <location evidence="1">Nucleus</location>
    </subcellularLocation>
</comment>
<keyword evidence="13" id="KW-0175">Coiled coil</keyword>
<keyword evidence="8" id="KW-0804">Transcription</keyword>
<evidence type="ECO:0000256" key="1">
    <source>
        <dbReference type="ARBA" id="ARBA00004123"/>
    </source>
</evidence>
<gene>
    <name evidence="16" type="ORF">Adt_14927</name>
</gene>
<evidence type="ECO:0000256" key="10">
    <source>
        <dbReference type="ARBA" id="ARBA00055747"/>
    </source>
</evidence>
<keyword evidence="4" id="KW-0805">Transcription regulation</keyword>
<dbReference type="AlphaFoldDB" id="A0ABD1U110"/>
<dbReference type="SUPFAM" id="SSF46785">
    <property type="entry name" value="Winged helix' DNA-binding domain"/>
    <property type="match status" value="1"/>
</dbReference>
<organism evidence="16 17">
    <name type="scientific">Abeliophyllum distichum</name>
    <dbReference type="NCBI Taxonomy" id="126358"/>
    <lineage>
        <taxon>Eukaryota</taxon>
        <taxon>Viridiplantae</taxon>
        <taxon>Streptophyta</taxon>
        <taxon>Embryophyta</taxon>
        <taxon>Tracheophyta</taxon>
        <taxon>Spermatophyta</taxon>
        <taxon>Magnoliopsida</taxon>
        <taxon>eudicotyledons</taxon>
        <taxon>Gunneridae</taxon>
        <taxon>Pentapetalae</taxon>
        <taxon>asterids</taxon>
        <taxon>lamiids</taxon>
        <taxon>Lamiales</taxon>
        <taxon>Oleaceae</taxon>
        <taxon>Forsythieae</taxon>
        <taxon>Abeliophyllum</taxon>
    </lineage>
</organism>
<name>A0ABD1U110_9LAMI</name>
<evidence type="ECO:0000256" key="6">
    <source>
        <dbReference type="ARBA" id="ARBA00023125"/>
    </source>
</evidence>
<evidence type="ECO:0000313" key="17">
    <source>
        <dbReference type="Proteomes" id="UP001604336"/>
    </source>
</evidence>
<comment type="caution">
    <text evidence="16">The sequence shown here is derived from an EMBL/GenBank/DDBJ whole genome shotgun (WGS) entry which is preliminary data.</text>
</comment>
<evidence type="ECO:0000256" key="13">
    <source>
        <dbReference type="SAM" id="Coils"/>
    </source>
</evidence>
<feature type="domain" description="HSF-type DNA-binding" evidence="15">
    <location>
        <begin position="10"/>
        <end position="103"/>
    </location>
</feature>
<dbReference type="Pfam" id="PF00447">
    <property type="entry name" value="HSF_DNA-bind"/>
    <property type="match status" value="1"/>
</dbReference>
<comment type="similarity">
    <text evidence="2 12">Belongs to the HSF family.</text>
</comment>
<dbReference type="Proteomes" id="UP001604336">
    <property type="component" value="Unassembled WGS sequence"/>
</dbReference>
<dbReference type="Gene3D" id="1.10.10.10">
    <property type="entry name" value="Winged helix-like DNA-binding domain superfamily/Winged helix DNA-binding domain"/>
    <property type="match status" value="1"/>
</dbReference>
<keyword evidence="3" id="KW-0597">Phosphoprotein</keyword>
<dbReference type="PANTHER" id="PTHR10015">
    <property type="entry name" value="HEAT SHOCK TRANSCRIPTION FACTOR"/>
    <property type="match status" value="1"/>
</dbReference>
<dbReference type="EMBL" id="JBFOLK010000004">
    <property type="protein sequence ID" value="KAL2518680.1"/>
    <property type="molecule type" value="Genomic_DNA"/>
</dbReference>
<evidence type="ECO:0000256" key="11">
    <source>
        <dbReference type="ARBA" id="ARBA00081483"/>
    </source>
</evidence>
<feature type="coiled-coil region" evidence="13">
    <location>
        <begin position="142"/>
        <end position="169"/>
    </location>
</feature>
<evidence type="ECO:0000256" key="14">
    <source>
        <dbReference type="SAM" id="MobiDB-lite"/>
    </source>
</evidence>
<dbReference type="FunFam" id="1.10.10.10:FF:000057">
    <property type="entry name" value="Heat shock transcription factor 1"/>
    <property type="match status" value="1"/>
</dbReference>
<dbReference type="InterPro" id="IPR000232">
    <property type="entry name" value="HSF_DNA-bd"/>
</dbReference>
<dbReference type="InterPro" id="IPR036388">
    <property type="entry name" value="WH-like_DNA-bd_sf"/>
</dbReference>
<dbReference type="PRINTS" id="PR00056">
    <property type="entry name" value="HSFDOMAIN"/>
</dbReference>
<keyword evidence="9" id="KW-0539">Nucleus</keyword>
<evidence type="ECO:0000256" key="5">
    <source>
        <dbReference type="ARBA" id="ARBA00023016"/>
    </source>
</evidence>
<reference evidence="17" key="1">
    <citation type="submission" date="2024-07" db="EMBL/GenBank/DDBJ databases">
        <title>Two chromosome-level genome assemblies of Korean endemic species Abeliophyllum distichum and Forsythia ovata (Oleaceae).</title>
        <authorList>
            <person name="Jang H."/>
        </authorList>
    </citation>
    <scope>NUCLEOTIDE SEQUENCE [LARGE SCALE GENOMIC DNA]</scope>
</reference>
<dbReference type="InterPro" id="IPR036390">
    <property type="entry name" value="WH_DNA-bd_sf"/>
</dbReference>
<evidence type="ECO:0000256" key="8">
    <source>
        <dbReference type="ARBA" id="ARBA00023163"/>
    </source>
</evidence>
<evidence type="ECO:0000256" key="3">
    <source>
        <dbReference type="ARBA" id="ARBA00022553"/>
    </source>
</evidence>
<keyword evidence="7" id="KW-0010">Activator</keyword>
<dbReference type="SMART" id="SM00415">
    <property type="entry name" value="HSF"/>
    <property type="match status" value="1"/>
</dbReference>
<keyword evidence="17" id="KW-1185">Reference proteome</keyword>
<dbReference type="GO" id="GO:0003677">
    <property type="term" value="F:DNA binding"/>
    <property type="evidence" value="ECO:0007669"/>
    <property type="project" value="UniProtKB-KW"/>
</dbReference>
<evidence type="ECO:0000259" key="15">
    <source>
        <dbReference type="SMART" id="SM00415"/>
    </source>
</evidence>
<evidence type="ECO:0000256" key="7">
    <source>
        <dbReference type="ARBA" id="ARBA00023159"/>
    </source>
</evidence>
<feature type="compositionally biased region" description="Basic and acidic residues" evidence="14">
    <location>
        <begin position="120"/>
        <end position="129"/>
    </location>
</feature>